<evidence type="ECO:0000313" key="5">
    <source>
        <dbReference type="Proteomes" id="UP001596989"/>
    </source>
</evidence>
<dbReference type="Proteomes" id="UP001596989">
    <property type="component" value="Unassembled WGS sequence"/>
</dbReference>
<dbReference type="InterPro" id="IPR036676">
    <property type="entry name" value="PurM-like_C_sf"/>
</dbReference>
<keyword evidence="5" id="KW-1185">Reference proteome</keyword>
<accession>A0ABW3HNL0</accession>
<dbReference type="RefSeq" id="WP_377562864.1">
    <property type="nucleotide sequence ID" value="NZ_JBHTJZ010000005.1"/>
</dbReference>
<dbReference type="CDD" id="cd02197">
    <property type="entry name" value="HypE"/>
    <property type="match status" value="1"/>
</dbReference>
<dbReference type="SUPFAM" id="SSF55326">
    <property type="entry name" value="PurM N-terminal domain-like"/>
    <property type="match status" value="1"/>
</dbReference>
<feature type="domain" description="PurM-like C-terminal" evidence="3">
    <location>
        <begin position="166"/>
        <end position="312"/>
    </location>
</feature>
<organism evidence="4 5">
    <name type="scientific">Paenibacillus chungangensis</name>
    <dbReference type="NCBI Taxonomy" id="696535"/>
    <lineage>
        <taxon>Bacteria</taxon>
        <taxon>Bacillati</taxon>
        <taxon>Bacillota</taxon>
        <taxon>Bacilli</taxon>
        <taxon>Bacillales</taxon>
        <taxon>Paenibacillaceae</taxon>
        <taxon>Paenibacillus</taxon>
    </lineage>
</organism>
<gene>
    <name evidence="4" type="primary">hypE</name>
    <name evidence="4" type="ORF">ACFQ2I_06445</name>
</gene>
<reference evidence="5" key="1">
    <citation type="journal article" date="2019" name="Int. J. Syst. Evol. Microbiol.">
        <title>The Global Catalogue of Microorganisms (GCM) 10K type strain sequencing project: providing services to taxonomists for standard genome sequencing and annotation.</title>
        <authorList>
            <consortium name="The Broad Institute Genomics Platform"/>
            <consortium name="The Broad Institute Genome Sequencing Center for Infectious Disease"/>
            <person name="Wu L."/>
            <person name="Ma J."/>
        </authorList>
    </citation>
    <scope>NUCLEOTIDE SEQUENCE [LARGE SCALE GENOMIC DNA]</scope>
    <source>
        <strain evidence="5">CCUG 59129</strain>
    </source>
</reference>
<feature type="domain" description="PurM-like N-terminal" evidence="2">
    <location>
        <begin position="42"/>
        <end position="154"/>
    </location>
</feature>
<dbReference type="PANTHER" id="PTHR30303">
    <property type="entry name" value="HYDROGENASE ISOENZYMES FORMATION PROTEIN HYPE"/>
    <property type="match status" value="1"/>
</dbReference>
<protein>
    <submittedName>
        <fullName evidence="4">Hydrogenase expression/formation protein HypE</fullName>
    </submittedName>
</protein>
<dbReference type="Pfam" id="PF02769">
    <property type="entry name" value="AIRS_C"/>
    <property type="match status" value="1"/>
</dbReference>
<dbReference type="InterPro" id="IPR010918">
    <property type="entry name" value="PurM-like_C_dom"/>
</dbReference>
<dbReference type="InterPro" id="IPR011854">
    <property type="entry name" value="HypE"/>
</dbReference>
<dbReference type="PANTHER" id="PTHR30303:SF0">
    <property type="entry name" value="CARBAMOYL DEHYDRATASE HYPE"/>
    <property type="match status" value="1"/>
</dbReference>
<dbReference type="InterPro" id="IPR016188">
    <property type="entry name" value="PurM-like_N"/>
</dbReference>
<dbReference type="PIRSF" id="PIRSF005644">
    <property type="entry name" value="Hdrgns_mtr_HypE"/>
    <property type="match status" value="1"/>
</dbReference>
<dbReference type="Pfam" id="PF00586">
    <property type="entry name" value="AIRS"/>
    <property type="match status" value="1"/>
</dbReference>
<sequence length="339" mass="36512">MRRKRQSGNIVLAHGDGGQLTQDLVKEVFLPYFDDPALLEQNDATSLTIDTRQISVSTDSFVIQPLEFPGGDIGKLAVAGTVNDLAVSGARPAFLTVGFVLEEGFEIETLKKFVYSMAITAHEAGVRIVAGDTKVVERGMCGGAIINTTGIGFMEHPGKFAYRNIQAGDRIVINGGIAEHAITILATRAELEFSPPVMSDCQVLRPVIDRVLERFATVRFMRDPTRGGIATALKEIALLTNLDMTLQEEAIPIQSAIQGALEVMGMDPLYLANEGKVLFIVASNEAAELVDFLRSIPGNELACEIGHTQEGNGTLWLQTAIGGMRELGMLSGTPLPRIC</sequence>
<evidence type="ECO:0000259" key="2">
    <source>
        <dbReference type="Pfam" id="PF00586"/>
    </source>
</evidence>
<comment type="similarity">
    <text evidence="1">Belongs to the HypE family.</text>
</comment>
<comment type="caution">
    <text evidence="4">The sequence shown here is derived from an EMBL/GenBank/DDBJ whole genome shotgun (WGS) entry which is preliminary data.</text>
</comment>
<evidence type="ECO:0000259" key="3">
    <source>
        <dbReference type="Pfam" id="PF02769"/>
    </source>
</evidence>
<evidence type="ECO:0000256" key="1">
    <source>
        <dbReference type="ARBA" id="ARBA00006243"/>
    </source>
</evidence>
<proteinExistence type="inferred from homology"/>
<evidence type="ECO:0000313" key="4">
    <source>
        <dbReference type="EMBL" id="MFD0959029.1"/>
    </source>
</evidence>
<dbReference type="EMBL" id="JBHTJZ010000005">
    <property type="protein sequence ID" value="MFD0959029.1"/>
    <property type="molecule type" value="Genomic_DNA"/>
</dbReference>
<dbReference type="Gene3D" id="3.90.650.10">
    <property type="entry name" value="PurM-like C-terminal domain"/>
    <property type="match status" value="1"/>
</dbReference>
<dbReference type="InterPro" id="IPR036921">
    <property type="entry name" value="PurM-like_N_sf"/>
</dbReference>
<dbReference type="SUPFAM" id="SSF56042">
    <property type="entry name" value="PurM C-terminal domain-like"/>
    <property type="match status" value="1"/>
</dbReference>
<dbReference type="Gene3D" id="3.30.1330.10">
    <property type="entry name" value="PurM-like, N-terminal domain"/>
    <property type="match status" value="1"/>
</dbReference>
<name>A0ABW3HNL0_9BACL</name>
<dbReference type="NCBIfam" id="TIGR02124">
    <property type="entry name" value="hypE"/>
    <property type="match status" value="1"/>
</dbReference>